<name>A0A4Z0YS32_9PEZI</name>
<keyword evidence="1" id="KW-0812">Transmembrane</keyword>
<keyword evidence="3" id="KW-1185">Reference proteome</keyword>
<sequence>MQFTTHPRAEGVNATIPELYYKPQKEKGRILSRRKLWIAVTSGVLILVIAAMAAILGSLQSNRSSADGRNATASNTSIESSGIFILSSITTLETSVVVLHVFDSFSYVQHIFSANSIFKHYLPDIHP</sequence>
<accession>A0A4Z0YS32</accession>
<keyword evidence="1" id="KW-0472">Membrane</keyword>
<dbReference type="Proteomes" id="UP000297716">
    <property type="component" value="Unassembled WGS sequence"/>
</dbReference>
<keyword evidence="1" id="KW-1133">Transmembrane helix</keyword>
<reference evidence="2 3" key="1">
    <citation type="submission" date="2019-03" db="EMBL/GenBank/DDBJ databases">
        <title>Draft genome sequence of Xylaria hypoxylon DSM 108379, a ubiquitous saprotrophic-parasitic fungi on hardwood.</title>
        <authorList>
            <person name="Buettner E."/>
            <person name="Leonhardt S."/>
            <person name="Gebauer A.M."/>
            <person name="Liers C."/>
            <person name="Hofrichter M."/>
            <person name="Kellner H."/>
        </authorList>
    </citation>
    <scope>NUCLEOTIDE SEQUENCE [LARGE SCALE GENOMIC DNA]</scope>
    <source>
        <strain evidence="2 3">DSM 108379</strain>
    </source>
</reference>
<gene>
    <name evidence="2" type="ORF">E0Z10_g7466</name>
</gene>
<evidence type="ECO:0000256" key="1">
    <source>
        <dbReference type="SAM" id="Phobius"/>
    </source>
</evidence>
<feature type="transmembrane region" description="Helical" evidence="1">
    <location>
        <begin position="36"/>
        <end position="59"/>
    </location>
</feature>
<proteinExistence type="predicted"/>
<dbReference type="EMBL" id="SKBN01000175">
    <property type="protein sequence ID" value="TGJ81303.1"/>
    <property type="molecule type" value="Genomic_DNA"/>
</dbReference>
<protein>
    <submittedName>
        <fullName evidence="2">Uncharacterized protein</fullName>
    </submittedName>
</protein>
<dbReference type="AlphaFoldDB" id="A0A4Z0YS32"/>
<comment type="caution">
    <text evidence="2">The sequence shown here is derived from an EMBL/GenBank/DDBJ whole genome shotgun (WGS) entry which is preliminary data.</text>
</comment>
<organism evidence="2 3">
    <name type="scientific">Xylaria hypoxylon</name>
    <dbReference type="NCBI Taxonomy" id="37992"/>
    <lineage>
        <taxon>Eukaryota</taxon>
        <taxon>Fungi</taxon>
        <taxon>Dikarya</taxon>
        <taxon>Ascomycota</taxon>
        <taxon>Pezizomycotina</taxon>
        <taxon>Sordariomycetes</taxon>
        <taxon>Xylariomycetidae</taxon>
        <taxon>Xylariales</taxon>
        <taxon>Xylariaceae</taxon>
        <taxon>Xylaria</taxon>
    </lineage>
</organism>
<evidence type="ECO:0000313" key="2">
    <source>
        <dbReference type="EMBL" id="TGJ81303.1"/>
    </source>
</evidence>
<evidence type="ECO:0000313" key="3">
    <source>
        <dbReference type="Proteomes" id="UP000297716"/>
    </source>
</evidence>